<dbReference type="Gene3D" id="3.40.50.300">
    <property type="entry name" value="P-loop containing nucleotide triphosphate hydrolases"/>
    <property type="match status" value="1"/>
</dbReference>
<dbReference type="Pfam" id="PF08448">
    <property type="entry name" value="PAS_4"/>
    <property type="match status" value="1"/>
</dbReference>
<name>A0AA48WKW6_9BURK</name>
<keyword evidence="1" id="KW-0547">Nucleotide-binding</keyword>
<dbReference type="SUPFAM" id="SSF55785">
    <property type="entry name" value="PYP-like sensor domain (PAS domain)"/>
    <property type="match status" value="1"/>
</dbReference>
<dbReference type="Pfam" id="PF02954">
    <property type="entry name" value="HTH_8"/>
    <property type="match status" value="1"/>
</dbReference>
<evidence type="ECO:0000256" key="4">
    <source>
        <dbReference type="ARBA" id="ARBA00023163"/>
    </source>
</evidence>
<dbReference type="PROSITE" id="PS00688">
    <property type="entry name" value="SIGMA54_INTERACT_3"/>
    <property type="match status" value="1"/>
</dbReference>
<feature type="domain" description="Sigma-54 factor interaction" evidence="5">
    <location>
        <begin position="145"/>
        <end position="372"/>
    </location>
</feature>
<dbReference type="SMART" id="SM00091">
    <property type="entry name" value="PAS"/>
    <property type="match status" value="1"/>
</dbReference>
<dbReference type="Pfam" id="PF25601">
    <property type="entry name" value="AAA_lid_14"/>
    <property type="match status" value="1"/>
</dbReference>
<dbReference type="Pfam" id="PF00158">
    <property type="entry name" value="Sigma54_activat"/>
    <property type="match status" value="1"/>
</dbReference>
<keyword evidence="2" id="KW-0067">ATP-binding</keyword>
<dbReference type="InterPro" id="IPR027417">
    <property type="entry name" value="P-loop_NTPase"/>
</dbReference>
<dbReference type="Gene3D" id="1.10.8.60">
    <property type="match status" value="1"/>
</dbReference>
<keyword evidence="7" id="KW-1185">Reference proteome</keyword>
<organism evidence="6 7">
    <name type="scientific">Massilia antarctica</name>
    <dbReference type="NCBI Taxonomy" id="2765360"/>
    <lineage>
        <taxon>Bacteria</taxon>
        <taxon>Pseudomonadati</taxon>
        <taxon>Pseudomonadota</taxon>
        <taxon>Betaproteobacteria</taxon>
        <taxon>Burkholderiales</taxon>
        <taxon>Oxalobacteraceae</taxon>
        <taxon>Telluria group</taxon>
        <taxon>Massilia</taxon>
    </lineage>
</organism>
<accession>A0AA48WKW6</accession>
<dbReference type="PANTHER" id="PTHR32071">
    <property type="entry name" value="TRANSCRIPTIONAL REGULATORY PROTEIN"/>
    <property type="match status" value="1"/>
</dbReference>
<evidence type="ECO:0000256" key="3">
    <source>
        <dbReference type="ARBA" id="ARBA00023015"/>
    </source>
</evidence>
<dbReference type="InterPro" id="IPR000014">
    <property type="entry name" value="PAS"/>
</dbReference>
<evidence type="ECO:0000256" key="1">
    <source>
        <dbReference type="ARBA" id="ARBA00022741"/>
    </source>
</evidence>
<dbReference type="CDD" id="cd00009">
    <property type="entry name" value="AAA"/>
    <property type="match status" value="1"/>
</dbReference>
<dbReference type="InterPro" id="IPR013656">
    <property type="entry name" value="PAS_4"/>
</dbReference>
<reference evidence="6 7" key="1">
    <citation type="submission" date="2020-11" db="EMBL/GenBank/DDBJ databases">
        <authorList>
            <person name="Sun Q."/>
        </authorList>
    </citation>
    <scope>NUCLEOTIDE SEQUENCE [LARGE SCALE GENOMIC DNA]</scope>
    <source>
        <strain evidence="6 7">P8398</strain>
    </source>
</reference>
<gene>
    <name evidence="6" type="ORF">IV454_26095</name>
</gene>
<dbReference type="Gene3D" id="3.30.450.20">
    <property type="entry name" value="PAS domain"/>
    <property type="match status" value="1"/>
</dbReference>
<keyword evidence="3" id="KW-0805">Transcription regulation</keyword>
<keyword evidence="4" id="KW-0804">Transcription</keyword>
<dbReference type="SMART" id="SM00382">
    <property type="entry name" value="AAA"/>
    <property type="match status" value="1"/>
</dbReference>
<sequence length="437" mass="47362">MPIDPTIPAPPAPLSAQVQSLVSFLDHEAQPMIVLDPDYNILAANDAYRRQFGATGKPFIGQKCYRVSHHYELPCDQAGEHCPMKKAQELRGPDRVLHIHHTPRGPEHVDVELRPIFDEHGVITAYVERLSTVRSASARPSDGGLVGRAPAFNQALAALQRVAPSMLPVLLLGESGTGKELFARAVHATSARAGGPLVVVDCSGLSETLFESELFGHEKGAFTGAAVRKPGLVETAQDGSIFLDEIGDVPLAMQVKLLRLIETGTYRRVGGVETLHANFRLIAATHKPLDAMVARGEFRQDLFYRINAFPIRLPPLRERADDIALLADSFLRRAGGGMRTLSIDPEALAALRRRAWPGNIRELRNVLDHASLFADDGVIRVAHLPAAPALSSPVPKAAGGAFDDVPSQFAGTRSELAASLGISERTLYRRLKRQAKG</sequence>
<evidence type="ECO:0000313" key="6">
    <source>
        <dbReference type="EMBL" id="QPI53437.1"/>
    </source>
</evidence>
<proteinExistence type="predicted"/>
<dbReference type="PROSITE" id="PS00675">
    <property type="entry name" value="SIGMA54_INTERACT_1"/>
    <property type="match status" value="1"/>
</dbReference>
<dbReference type="InterPro" id="IPR002078">
    <property type="entry name" value="Sigma_54_int"/>
</dbReference>
<dbReference type="InterPro" id="IPR058031">
    <property type="entry name" value="AAA_lid_NorR"/>
</dbReference>
<dbReference type="CDD" id="cd00130">
    <property type="entry name" value="PAS"/>
    <property type="match status" value="1"/>
</dbReference>
<dbReference type="InterPro" id="IPR025944">
    <property type="entry name" value="Sigma_54_int_dom_CS"/>
</dbReference>
<dbReference type="SUPFAM" id="SSF52540">
    <property type="entry name" value="P-loop containing nucleoside triphosphate hydrolases"/>
    <property type="match status" value="1"/>
</dbReference>
<evidence type="ECO:0000256" key="2">
    <source>
        <dbReference type="ARBA" id="ARBA00022840"/>
    </source>
</evidence>
<dbReference type="PANTHER" id="PTHR32071:SF122">
    <property type="entry name" value="SIGMA FACTOR"/>
    <property type="match status" value="1"/>
</dbReference>
<evidence type="ECO:0000259" key="5">
    <source>
        <dbReference type="PROSITE" id="PS50045"/>
    </source>
</evidence>
<dbReference type="PROSITE" id="PS50045">
    <property type="entry name" value="SIGMA54_INTERACT_4"/>
    <property type="match status" value="1"/>
</dbReference>
<dbReference type="InterPro" id="IPR003593">
    <property type="entry name" value="AAA+_ATPase"/>
</dbReference>
<protein>
    <submittedName>
        <fullName evidence="6">Sigma 54-interacting transcriptional regulator</fullName>
    </submittedName>
</protein>
<dbReference type="EMBL" id="CP065053">
    <property type="protein sequence ID" value="QPI53437.1"/>
    <property type="molecule type" value="Genomic_DNA"/>
</dbReference>
<dbReference type="Proteomes" id="UP000662888">
    <property type="component" value="Chromosome"/>
</dbReference>
<dbReference type="InterPro" id="IPR025662">
    <property type="entry name" value="Sigma_54_int_dom_ATP-bd_1"/>
</dbReference>
<evidence type="ECO:0000313" key="7">
    <source>
        <dbReference type="Proteomes" id="UP000662888"/>
    </source>
</evidence>
<dbReference type="InterPro" id="IPR035965">
    <property type="entry name" value="PAS-like_dom_sf"/>
</dbReference>
<dbReference type="RefSeq" id="WP_206092835.1">
    <property type="nucleotide sequence ID" value="NZ_CP065053.1"/>
</dbReference>
<dbReference type="InterPro" id="IPR002197">
    <property type="entry name" value="HTH_Fis"/>
</dbReference>